<dbReference type="InterPro" id="IPR010603">
    <property type="entry name" value="Znf_CppX_C4"/>
</dbReference>
<dbReference type="SMART" id="SM00994">
    <property type="entry name" value="zf-C4_ClpX"/>
    <property type="match status" value="1"/>
</dbReference>
<dbReference type="InterPro" id="IPR004487">
    <property type="entry name" value="Clp_protease_ATP-bd_su_ClpX"/>
</dbReference>
<name>A0A366X6C4_9RHOB</name>
<proteinExistence type="inferred from homology"/>
<keyword evidence="4 6" id="KW-0067">ATP-binding</keyword>
<keyword evidence="1 6" id="KW-0479">Metal-binding</keyword>
<evidence type="ECO:0000256" key="4">
    <source>
        <dbReference type="ARBA" id="ARBA00022840"/>
    </source>
</evidence>
<dbReference type="GO" id="GO:0140662">
    <property type="term" value="F:ATP-dependent protein folding chaperone"/>
    <property type="evidence" value="ECO:0007669"/>
    <property type="project" value="InterPro"/>
</dbReference>
<comment type="caution">
    <text evidence="9">The sequence shown here is derived from an EMBL/GenBank/DDBJ whole genome shotgun (WGS) entry which is preliminary data.</text>
</comment>
<dbReference type="GO" id="GO:0046983">
    <property type="term" value="F:protein dimerization activity"/>
    <property type="evidence" value="ECO:0007669"/>
    <property type="project" value="UniProtKB-UniRule"/>
</dbReference>
<dbReference type="SUPFAM" id="SSF52540">
    <property type="entry name" value="P-loop containing nucleoside triphosphate hydrolases"/>
    <property type="match status" value="1"/>
</dbReference>
<dbReference type="GO" id="GO:0016887">
    <property type="term" value="F:ATP hydrolysis activity"/>
    <property type="evidence" value="ECO:0007669"/>
    <property type="project" value="InterPro"/>
</dbReference>
<dbReference type="Gene3D" id="1.10.8.60">
    <property type="match status" value="1"/>
</dbReference>
<dbReference type="PANTHER" id="PTHR48102:SF7">
    <property type="entry name" value="ATP-DEPENDENT CLP PROTEASE ATP-BINDING SUBUNIT CLPX-LIKE, MITOCHONDRIAL"/>
    <property type="match status" value="1"/>
</dbReference>
<evidence type="ECO:0000256" key="7">
    <source>
        <dbReference type="PROSITE-ProRule" id="PRU01250"/>
    </source>
</evidence>
<dbReference type="AlphaFoldDB" id="A0A366X6C4"/>
<feature type="domain" description="ClpX-type ZB" evidence="8">
    <location>
        <begin position="3"/>
        <end position="56"/>
    </location>
</feature>
<evidence type="ECO:0000256" key="5">
    <source>
        <dbReference type="ARBA" id="ARBA00023186"/>
    </source>
</evidence>
<dbReference type="InterPro" id="IPR003959">
    <property type="entry name" value="ATPase_AAA_core"/>
</dbReference>
<dbReference type="Proteomes" id="UP000252706">
    <property type="component" value="Unassembled WGS sequence"/>
</dbReference>
<comment type="function">
    <text evidence="6">ATP-dependent specificity component of the Clp protease. It directs the protease to specific substrates. Can perform chaperone functions in the absence of ClpP.</text>
</comment>
<dbReference type="InterPro" id="IPR027417">
    <property type="entry name" value="P-loop_NTPase"/>
</dbReference>
<dbReference type="GO" id="GO:0008270">
    <property type="term" value="F:zinc ion binding"/>
    <property type="evidence" value="ECO:0007669"/>
    <property type="project" value="UniProtKB-UniRule"/>
</dbReference>
<dbReference type="NCBIfam" id="TIGR00382">
    <property type="entry name" value="clpX"/>
    <property type="match status" value="1"/>
</dbReference>
<dbReference type="SMART" id="SM00382">
    <property type="entry name" value="AAA"/>
    <property type="match status" value="1"/>
</dbReference>
<dbReference type="SMART" id="SM01086">
    <property type="entry name" value="ClpB_D2-small"/>
    <property type="match status" value="1"/>
</dbReference>
<keyword evidence="9" id="KW-0645">Protease</keyword>
<evidence type="ECO:0000256" key="3">
    <source>
        <dbReference type="ARBA" id="ARBA00022833"/>
    </source>
</evidence>
<dbReference type="GO" id="GO:0008233">
    <property type="term" value="F:peptidase activity"/>
    <property type="evidence" value="ECO:0007669"/>
    <property type="project" value="UniProtKB-KW"/>
</dbReference>
<dbReference type="PANTHER" id="PTHR48102">
    <property type="entry name" value="ATP-DEPENDENT CLP PROTEASE ATP-BINDING SUBUNIT CLPX-LIKE, MITOCHONDRIAL-RELATED"/>
    <property type="match status" value="1"/>
</dbReference>
<evidence type="ECO:0000256" key="6">
    <source>
        <dbReference type="HAMAP-Rule" id="MF_00175"/>
    </source>
</evidence>
<feature type="binding site" evidence="6 7">
    <location>
        <position position="40"/>
    </location>
    <ligand>
        <name>Zn(2+)</name>
        <dbReference type="ChEBI" id="CHEBI:29105"/>
    </ligand>
</feature>
<dbReference type="InterPro" id="IPR046425">
    <property type="entry name" value="ClpX_bact"/>
</dbReference>
<dbReference type="HAMAP" id="MF_00175">
    <property type="entry name" value="ClpX"/>
    <property type="match status" value="1"/>
</dbReference>
<sequence length="422" mass="45907">MATNSGGDSKNTLYCSFCGKSQHEVRKLIAGPTVFICDECVELCMDIIREETKASGLKSTDGVPTPKDICEVLDDYVIGQATAKRVLSVAVHNHYKRLNHAQKAGSDIELAKSNILLIGPTGCGKTLLAQTLARILDVPFTMADATTLTEAGYVGEDVENIILKLLQSSEYNVERAQRGIVYIDEVDKITRKSENPSITRDVSGEGVQQALLKLMEGTVASVPPQGGRKHPQQEFLQVDTTNILFICGGAFAGLDKIIAQRGKGSAMGFGADVRDNDERGVGEIFQDLEPEDLLKFGLIPEFVGRLPVLATLEDLDEDALVIILTKPKNALVKQYQRLFELEDTELDFTEDALSAIAKKAIERKTGARGLRSILEDILLDTMFELPGMESVTKVVVNEEAVNSDTQPLMIHADAEKEPASAG</sequence>
<dbReference type="Pfam" id="PF06689">
    <property type="entry name" value="zf-C4_ClpX"/>
    <property type="match status" value="1"/>
</dbReference>
<dbReference type="SUPFAM" id="SSF57716">
    <property type="entry name" value="Glucocorticoid receptor-like (DNA-binding domain)"/>
    <property type="match status" value="1"/>
</dbReference>
<reference evidence="9 10" key="1">
    <citation type="submission" date="2018-07" db="EMBL/GenBank/DDBJ databases">
        <title>Modular assembly of carbohydrate-degrading microbial communities in the ocean.</title>
        <authorList>
            <person name="Enke T.N."/>
            <person name="Datta M.S."/>
            <person name="Schwartzman J.A."/>
            <person name="Cermak N."/>
            <person name="Schmitz D.A."/>
            <person name="Barrere J."/>
            <person name="Cordero O.X."/>
        </authorList>
    </citation>
    <scope>NUCLEOTIDE SEQUENCE [LARGE SCALE GENOMIC DNA]</scope>
    <source>
        <strain evidence="9 10">C3M10</strain>
    </source>
</reference>
<keyword evidence="2 6" id="KW-0547">Nucleotide-binding</keyword>
<dbReference type="GO" id="GO:0009376">
    <property type="term" value="C:HslUV protease complex"/>
    <property type="evidence" value="ECO:0007669"/>
    <property type="project" value="TreeGrafter"/>
</dbReference>
<feature type="binding site" evidence="6 7">
    <location>
        <position position="37"/>
    </location>
    <ligand>
        <name>Zn(2+)</name>
        <dbReference type="ChEBI" id="CHEBI:29105"/>
    </ligand>
</feature>
<protein>
    <recommendedName>
        <fullName evidence="6">ATP-dependent Clp protease ATP-binding subunit ClpX</fullName>
    </recommendedName>
</protein>
<dbReference type="EMBL" id="QOCE01000013">
    <property type="protein sequence ID" value="RBW58592.1"/>
    <property type="molecule type" value="Genomic_DNA"/>
</dbReference>
<dbReference type="CDD" id="cd19497">
    <property type="entry name" value="RecA-like_ClpX"/>
    <property type="match status" value="1"/>
</dbReference>
<keyword evidence="9" id="KW-0378">Hydrolase</keyword>
<comment type="subunit">
    <text evidence="6">Component of the ClpX-ClpP complex. Forms a hexameric ring that, in the presence of ATP, binds to fourteen ClpP subunits assembled into a disk-like structure with a central cavity, resembling the structure of eukaryotic proteasomes.</text>
</comment>
<keyword evidence="3 6" id="KW-0862">Zinc</keyword>
<dbReference type="Gene3D" id="3.40.50.300">
    <property type="entry name" value="P-loop containing nucleotide triphosphate hydrolases"/>
    <property type="match status" value="1"/>
</dbReference>
<comment type="similarity">
    <text evidence="6 7">Belongs to the ClpX chaperone family.</text>
</comment>
<dbReference type="GO" id="GO:0051301">
    <property type="term" value="P:cell division"/>
    <property type="evidence" value="ECO:0007669"/>
    <property type="project" value="TreeGrafter"/>
</dbReference>
<dbReference type="STRING" id="1423144.Gal_02152"/>
<evidence type="ECO:0000259" key="8">
    <source>
        <dbReference type="PROSITE" id="PS51902"/>
    </source>
</evidence>
<dbReference type="InterPro" id="IPR003593">
    <property type="entry name" value="AAA+_ATPase"/>
</dbReference>
<dbReference type="RefSeq" id="WP_113822632.1">
    <property type="nucleotide sequence ID" value="NZ_QOCE01000013.1"/>
</dbReference>
<keyword evidence="5 6" id="KW-0143">Chaperone</keyword>
<dbReference type="Pfam" id="PF07724">
    <property type="entry name" value="AAA_2"/>
    <property type="match status" value="1"/>
</dbReference>
<dbReference type="FunFam" id="3.40.50.300:FF:000005">
    <property type="entry name" value="ATP-dependent Clp protease ATP-binding subunit ClpX"/>
    <property type="match status" value="1"/>
</dbReference>
<dbReference type="GO" id="GO:0051082">
    <property type="term" value="F:unfolded protein binding"/>
    <property type="evidence" value="ECO:0007669"/>
    <property type="project" value="UniProtKB-UniRule"/>
</dbReference>
<dbReference type="InterPro" id="IPR019489">
    <property type="entry name" value="Clp_ATPase_C"/>
</dbReference>
<dbReference type="InterPro" id="IPR050052">
    <property type="entry name" value="ATP-dep_Clp_protease_ClpX"/>
</dbReference>
<dbReference type="GO" id="GO:0005524">
    <property type="term" value="F:ATP binding"/>
    <property type="evidence" value="ECO:0007669"/>
    <property type="project" value="UniProtKB-UniRule"/>
</dbReference>
<organism evidence="9 10">
    <name type="scientific">Phaeobacter gallaeciensis</name>
    <dbReference type="NCBI Taxonomy" id="60890"/>
    <lineage>
        <taxon>Bacteria</taxon>
        <taxon>Pseudomonadati</taxon>
        <taxon>Pseudomonadota</taxon>
        <taxon>Alphaproteobacteria</taxon>
        <taxon>Rhodobacterales</taxon>
        <taxon>Roseobacteraceae</taxon>
        <taxon>Phaeobacter</taxon>
    </lineage>
</organism>
<dbReference type="OrthoDB" id="9804062at2"/>
<dbReference type="NCBIfam" id="NF003745">
    <property type="entry name" value="PRK05342.1"/>
    <property type="match status" value="1"/>
</dbReference>
<feature type="binding site" evidence="6">
    <location>
        <begin position="120"/>
        <end position="127"/>
    </location>
    <ligand>
        <name>ATP</name>
        <dbReference type="ChEBI" id="CHEBI:30616"/>
    </ligand>
</feature>
<dbReference type="GO" id="GO:0051603">
    <property type="term" value="P:proteolysis involved in protein catabolic process"/>
    <property type="evidence" value="ECO:0007669"/>
    <property type="project" value="TreeGrafter"/>
</dbReference>
<evidence type="ECO:0000313" key="10">
    <source>
        <dbReference type="Proteomes" id="UP000252706"/>
    </source>
</evidence>
<dbReference type="InterPro" id="IPR059188">
    <property type="entry name" value="Znf_CLPX-like"/>
</dbReference>
<evidence type="ECO:0000256" key="1">
    <source>
        <dbReference type="ARBA" id="ARBA00022723"/>
    </source>
</evidence>
<accession>A0A366X6C4</accession>
<dbReference type="Gene3D" id="6.20.220.10">
    <property type="entry name" value="ClpX chaperone, C4-type zinc finger domain"/>
    <property type="match status" value="1"/>
</dbReference>
<evidence type="ECO:0000313" key="9">
    <source>
        <dbReference type="EMBL" id="RBW58592.1"/>
    </source>
</evidence>
<dbReference type="PROSITE" id="PS51902">
    <property type="entry name" value="CLPX_ZB"/>
    <property type="match status" value="1"/>
</dbReference>
<feature type="binding site" evidence="6 7">
    <location>
        <position position="18"/>
    </location>
    <ligand>
        <name>Zn(2+)</name>
        <dbReference type="ChEBI" id="CHEBI:29105"/>
    </ligand>
</feature>
<evidence type="ECO:0000256" key="2">
    <source>
        <dbReference type="ARBA" id="ARBA00022741"/>
    </source>
</evidence>
<dbReference type="FunFam" id="1.10.8.60:FF:000002">
    <property type="entry name" value="ATP-dependent Clp protease ATP-binding subunit ClpX"/>
    <property type="match status" value="1"/>
</dbReference>
<gene>
    <name evidence="6" type="primary">clpX</name>
    <name evidence="9" type="ORF">DS909_06455</name>
</gene>
<dbReference type="Pfam" id="PF10431">
    <property type="entry name" value="ClpB_D2-small"/>
    <property type="match status" value="1"/>
</dbReference>
<dbReference type="InterPro" id="IPR038366">
    <property type="entry name" value="Znf_CppX_C4_sf"/>
</dbReference>
<feature type="binding site" evidence="6 7">
    <location>
        <position position="15"/>
    </location>
    <ligand>
        <name>Zn(2+)</name>
        <dbReference type="ChEBI" id="CHEBI:29105"/>
    </ligand>
</feature>